<evidence type="ECO:0000256" key="2">
    <source>
        <dbReference type="SAM" id="SignalP"/>
    </source>
</evidence>
<comment type="caution">
    <text evidence="3">The sequence shown here is derived from an EMBL/GenBank/DDBJ whole genome shotgun (WGS) entry which is preliminary data.</text>
</comment>
<evidence type="ECO:0000256" key="1">
    <source>
        <dbReference type="SAM" id="MobiDB-lite"/>
    </source>
</evidence>
<sequence>MLRLLLLLCEVGSVKPVWESEDGCAVMVIAFGDKNWELLELNGKVGPPLGGGDFSLGWTCPFSKGGKLASAIPGIGNWGTLTGSYDGNELCRTDKEASGIKVGNSGARVPTWADDFNGDLLTPDEIGGPSWADDRQWRTGRRPPMIRGFGV</sequence>
<evidence type="ECO:0000313" key="4">
    <source>
        <dbReference type="Proteomes" id="UP001279734"/>
    </source>
</evidence>
<name>A0AAD3XJ36_NEPGR</name>
<protein>
    <submittedName>
        <fullName evidence="3">Uncharacterized protein</fullName>
    </submittedName>
</protein>
<feature type="chain" id="PRO_5041942397" evidence="2">
    <location>
        <begin position="17"/>
        <end position="151"/>
    </location>
</feature>
<accession>A0AAD3XJ36</accession>
<gene>
    <name evidence="3" type="ORF">Nepgr_008302</name>
</gene>
<dbReference type="Proteomes" id="UP001279734">
    <property type="component" value="Unassembled WGS sequence"/>
</dbReference>
<organism evidence="3 4">
    <name type="scientific">Nepenthes gracilis</name>
    <name type="common">Slender pitcher plant</name>
    <dbReference type="NCBI Taxonomy" id="150966"/>
    <lineage>
        <taxon>Eukaryota</taxon>
        <taxon>Viridiplantae</taxon>
        <taxon>Streptophyta</taxon>
        <taxon>Embryophyta</taxon>
        <taxon>Tracheophyta</taxon>
        <taxon>Spermatophyta</taxon>
        <taxon>Magnoliopsida</taxon>
        <taxon>eudicotyledons</taxon>
        <taxon>Gunneridae</taxon>
        <taxon>Pentapetalae</taxon>
        <taxon>Caryophyllales</taxon>
        <taxon>Nepenthaceae</taxon>
        <taxon>Nepenthes</taxon>
    </lineage>
</organism>
<feature type="signal peptide" evidence="2">
    <location>
        <begin position="1"/>
        <end position="16"/>
    </location>
</feature>
<feature type="region of interest" description="Disordered" evidence="1">
    <location>
        <begin position="124"/>
        <end position="143"/>
    </location>
</feature>
<reference evidence="3" key="1">
    <citation type="submission" date="2023-05" db="EMBL/GenBank/DDBJ databases">
        <title>Nepenthes gracilis genome sequencing.</title>
        <authorList>
            <person name="Fukushima K."/>
        </authorList>
    </citation>
    <scope>NUCLEOTIDE SEQUENCE</scope>
    <source>
        <strain evidence="3">SING2019-196</strain>
    </source>
</reference>
<evidence type="ECO:0000313" key="3">
    <source>
        <dbReference type="EMBL" id="GMH06462.1"/>
    </source>
</evidence>
<keyword evidence="4" id="KW-1185">Reference proteome</keyword>
<dbReference type="AlphaFoldDB" id="A0AAD3XJ36"/>
<proteinExistence type="predicted"/>
<dbReference type="EMBL" id="BSYO01000006">
    <property type="protein sequence ID" value="GMH06462.1"/>
    <property type="molecule type" value="Genomic_DNA"/>
</dbReference>
<keyword evidence="2" id="KW-0732">Signal</keyword>